<dbReference type="NCBIfam" id="TIGR03696">
    <property type="entry name" value="Rhs_assc_core"/>
    <property type="match status" value="1"/>
</dbReference>
<feature type="coiled-coil region" evidence="2">
    <location>
        <begin position="244"/>
        <end position="271"/>
    </location>
</feature>
<dbReference type="InterPro" id="IPR031325">
    <property type="entry name" value="RHS_repeat"/>
</dbReference>
<feature type="domain" description="Teneurin-like YD-shell" evidence="6">
    <location>
        <begin position="1116"/>
        <end position="1289"/>
    </location>
</feature>
<feature type="domain" description="DUF6531" evidence="4">
    <location>
        <begin position="435"/>
        <end position="507"/>
    </location>
</feature>
<dbReference type="InterPro" id="IPR045351">
    <property type="entry name" value="DUF6531"/>
</dbReference>
<name>A0AB33KJ94_9ACTN</name>
<dbReference type="Pfam" id="PF25023">
    <property type="entry name" value="TEN_YD-shell"/>
    <property type="match status" value="2"/>
</dbReference>
<dbReference type="InterPro" id="IPR022385">
    <property type="entry name" value="Rhs_assc_core"/>
</dbReference>
<keyword evidence="2" id="KW-0175">Coiled coil</keyword>
<dbReference type="PANTHER" id="PTHR32305:SF15">
    <property type="entry name" value="PROTEIN RHSA-RELATED"/>
    <property type="match status" value="1"/>
</dbReference>
<protein>
    <recommendedName>
        <fullName evidence="8">Type IV secretion protein Rhs</fullName>
    </recommendedName>
</protein>
<dbReference type="InterPro" id="IPR056823">
    <property type="entry name" value="TEN-like_YD-shell"/>
</dbReference>
<reference evidence="7" key="1">
    <citation type="submission" date="2024-07" db="EMBL/GenBank/DDBJ databases">
        <title>Complete genome sequences of cellulolytic bacteria, Kitasatospora sp. CMC57 and Streptomyces sp. CMC78, isolated from Japanese agricultural soil.</title>
        <authorList>
            <person name="Hashimoto T."/>
            <person name="Ito M."/>
            <person name="Iwamoto M."/>
            <person name="Fukahori D."/>
            <person name="Shoda T."/>
            <person name="Sakoda M."/>
            <person name="Morohoshi T."/>
            <person name="Mitsuboshi M."/>
            <person name="Nishizawa T."/>
        </authorList>
    </citation>
    <scope>NUCLEOTIDE SEQUENCE</scope>
    <source>
        <strain evidence="7">CMC78</strain>
    </source>
</reference>
<feature type="domain" description="Putative T7SS secretion signal" evidence="5">
    <location>
        <begin position="44"/>
        <end position="280"/>
    </location>
</feature>
<accession>A0AB33KJ94</accession>
<proteinExistence type="predicted"/>
<evidence type="ECO:0000256" key="1">
    <source>
        <dbReference type="ARBA" id="ARBA00022737"/>
    </source>
</evidence>
<gene>
    <name evidence="7" type="ORF">SCMC78_54010</name>
</gene>
<feature type="domain" description="Teneurin-like YD-shell" evidence="6">
    <location>
        <begin position="936"/>
        <end position="1091"/>
    </location>
</feature>
<keyword evidence="1" id="KW-0677">Repeat</keyword>
<evidence type="ECO:0000259" key="5">
    <source>
        <dbReference type="Pfam" id="PF21725"/>
    </source>
</evidence>
<organism evidence="7">
    <name type="scientific">Streptomyces sp. CMC78</name>
    <dbReference type="NCBI Taxonomy" id="3231512"/>
    <lineage>
        <taxon>Bacteria</taxon>
        <taxon>Bacillati</taxon>
        <taxon>Actinomycetota</taxon>
        <taxon>Actinomycetes</taxon>
        <taxon>Kitasatosporales</taxon>
        <taxon>Streptomycetaceae</taxon>
        <taxon>Streptomyces</taxon>
    </lineage>
</organism>
<evidence type="ECO:0000256" key="2">
    <source>
        <dbReference type="SAM" id="Coils"/>
    </source>
</evidence>
<evidence type="ECO:0000313" key="7">
    <source>
        <dbReference type="EMBL" id="BFP55594.1"/>
    </source>
</evidence>
<feature type="compositionally biased region" description="Gly residues" evidence="3">
    <location>
        <begin position="384"/>
        <end position="394"/>
    </location>
</feature>
<evidence type="ECO:0000256" key="3">
    <source>
        <dbReference type="SAM" id="MobiDB-lite"/>
    </source>
</evidence>
<dbReference type="PANTHER" id="PTHR32305">
    <property type="match status" value="1"/>
</dbReference>
<dbReference type="EMBL" id="AP035884">
    <property type="protein sequence ID" value="BFP55594.1"/>
    <property type="molecule type" value="Genomic_DNA"/>
</dbReference>
<evidence type="ECO:0008006" key="8">
    <source>
        <dbReference type="Google" id="ProtNLM"/>
    </source>
</evidence>
<dbReference type="InterPro" id="IPR049082">
    <property type="entry name" value="T7SS_signal"/>
</dbReference>
<evidence type="ECO:0000259" key="4">
    <source>
        <dbReference type="Pfam" id="PF20148"/>
    </source>
</evidence>
<dbReference type="Pfam" id="PF05593">
    <property type="entry name" value="RHS_repeat"/>
    <property type="match status" value="5"/>
</dbReference>
<dbReference type="InterPro" id="IPR050708">
    <property type="entry name" value="T6SS_VgrG/RHS"/>
</dbReference>
<dbReference type="Gene3D" id="2.180.10.10">
    <property type="entry name" value="RHS repeat-associated core"/>
    <property type="match status" value="3"/>
</dbReference>
<dbReference type="NCBIfam" id="TIGR01643">
    <property type="entry name" value="YD_repeat_2x"/>
    <property type="match status" value="13"/>
</dbReference>
<feature type="region of interest" description="Disordered" evidence="3">
    <location>
        <begin position="1"/>
        <end position="23"/>
    </location>
</feature>
<dbReference type="Pfam" id="PF21725">
    <property type="entry name" value="T7SS_signal"/>
    <property type="match status" value="1"/>
</dbReference>
<dbReference type="KEGG" id="stcm:SCMC78_54010"/>
<evidence type="ECO:0000259" key="6">
    <source>
        <dbReference type="Pfam" id="PF25023"/>
    </source>
</evidence>
<dbReference type="Pfam" id="PF20148">
    <property type="entry name" value="DUF6531"/>
    <property type="match status" value="1"/>
</dbReference>
<dbReference type="InterPro" id="IPR006530">
    <property type="entry name" value="YD"/>
</dbReference>
<sequence>MGRGAPRSVGGDRGTGRGTALGAEPLMVDWRGGLDKVVDGTVRGLDKGKELLGQGVDAATDKVGAGLDKVGAHGWADKVEDWGDETASTLGAEVGEQQLGQSEEADELIHGRPEKITATIKNLRDFQKAFDLVGGGMKKLDAAHWRGEAADTFRDKFQTLPTDWLRAADAFEDAAKALETYSSTVTSAQGKAREAIALYKEGKQESEKAVSAYNKKVDAYNTARTTDQPLPHPGTFSDPGVAKQKRAQEVLEDARRARNEAAEQAKSAVTAAMAHAPKEPTGTNLLKNELYDHGMAQGVELAHLGGGVLKGTGGLVSFLRQTNPIDPYNLTHPAEMYKGVNMTLSGLTRTVANPDRALEGAWDAFKGDPTEFVGRMLPEALGTKGAGTLKGGLRAGLRRGMEPEKPPKPPGPAREGHEKAPDSNGKQCKTVKCAGDPIDVATGRMLMPQTDIALPGALPLVFSRVFDSSYRSGRWFGAGWSSTVDQRLEIDAQGVVFTCDQGSLLAYPHPAPGVPVMPTHGRQWPLDRVADGYTITDPQTGQVLHFADQNPDLALLAQIDDRNGRWIAFEYDERGAPTSIVHHGGYHLKLTTSGERVTALHLAGAGPNGTDQEILGYGYADGHLATVTNSSGKPLRFDCDALGRITAWTDTNGSRYEYVYDDLDRCVYQSGTDGHLEARFTWDDTDPETGLRMTSMTDSLGHTKRYVINERTQVVAEIDALGAVNRFEYDSRHRLLSVTDPLGRVSRSTYDRQGRLVSVVRPDGLETTADYNDLGLPIRITNPDRTVVRQEYDDRGNRITVTDPSGAVTRTTYNAEGYPTSVTDSLGNTTHTLSDSAGLPSKVTNPLGATTRVERDAFGRPVALTDPLGALTRLEWTPEGKLAQRTDADGSTQSWTYDGEGNCLTHTDAMGSVSHFEYTHFDLMSARTGPDGVRYEFTHDHELRLTQVLNPQKLTWDYSYDPVGRLISESDFDNRTLSYARDSAGRLTTRTDALGQTTRYEHDELDRIVRKDAAGAVTTFTYDLTGQLAEAVNTDATVTWLRDQYGRLRSETVNGRTMSYTYDELGRRTSRTTPGGVVSTWTYDPAGRRASLTTSGRTLTFEHDAAGQEVARHLAHHVTIASQFDTMGRLTTQEVKSADRIFRRRDYHYRADGHLTGLADKLSGTRTFDLDTSGRVIAVHSSNWTENYAYDAAGNQAEASWPAAHPGQEAVGTRSYTGTTITLAGNVRYDHDALGRITLRQRAHPSRTPDTWRYEWDTEDRMRSAWTPDGSVWRYRYDALGRRISKQRQATDGGPVEEEVSFTWDGGTLCEQLIDAQTSPHRMRLTWNHCGLRPITQAEQIISRTSQEAIDERFLSIITDSSGAALDLFDESGESSWKTRNTLWGVTAWSKDSKAYTPLRFPGQQFDPETGLNYNLHRYYEPETSRYLTPDPLGLDPSPNPTTYVSNPYREIDPFGLSAYKVLYHGTHEWKGEEFSLDSHINEKRQYTPNAGIYLTDDFERAATQYAGPGGTIVRVEVPAEKAASWLRLHEGPAGNLPEYFVNNFDDLELLNKKLTSLPQREAIVQHFMGIF</sequence>
<feature type="region of interest" description="Disordered" evidence="3">
    <location>
        <begin position="383"/>
        <end position="428"/>
    </location>
</feature>